<gene>
    <name evidence="1" type="ORF">BV22DRAFT_1017836</name>
</gene>
<evidence type="ECO:0000313" key="1">
    <source>
        <dbReference type="EMBL" id="KAH7922147.1"/>
    </source>
</evidence>
<keyword evidence="2" id="KW-1185">Reference proteome</keyword>
<organism evidence="1 2">
    <name type="scientific">Leucogyrophana mollusca</name>
    <dbReference type="NCBI Taxonomy" id="85980"/>
    <lineage>
        <taxon>Eukaryota</taxon>
        <taxon>Fungi</taxon>
        <taxon>Dikarya</taxon>
        <taxon>Basidiomycota</taxon>
        <taxon>Agaricomycotina</taxon>
        <taxon>Agaricomycetes</taxon>
        <taxon>Agaricomycetidae</taxon>
        <taxon>Boletales</taxon>
        <taxon>Boletales incertae sedis</taxon>
        <taxon>Leucogyrophana</taxon>
    </lineage>
</organism>
<reference evidence="1" key="1">
    <citation type="journal article" date="2021" name="New Phytol.">
        <title>Evolutionary innovations through gain and loss of genes in the ectomycorrhizal Boletales.</title>
        <authorList>
            <person name="Wu G."/>
            <person name="Miyauchi S."/>
            <person name="Morin E."/>
            <person name="Kuo A."/>
            <person name="Drula E."/>
            <person name="Varga T."/>
            <person name="Kohler A."/>
            <person name="Feng B."/>
            <person name="Cao Y."/>
            <person name="Lipzen A."/>
            <person name="Daum C."/>
            <person name="Hundley H."/>
            <person name="Pangilinan J."/>
            <person name="Johnson J."/>
            <person name="Barry K."/>
            <person name="LaButti K."/>
            <person name="Ng V."/>
            <person name="Ahrendt S."/>
            <person name="Min B."/>
            <person name="Choi I.G."/>
            <person name="Park H."/>
            <person name="Plett J.M."/>
            <person name="Magnuson J."/>
            <person name="Spatafora J.W."/>
            <person name="Nagy L.G."/>
            <person name="Henrissat B."/>
            <person name="Grigoriev I.V."/>
            <person name="Yang Z.L."/>
            <person name="Xu J."/>
            <person name="Martin F.M."/>
        </authorList>
    </citation>
    <scope>NUCLEOTIDE SEQUENCE</scope>
    <source>
        <strain evidence="1">KUC20120723A-06</strain>
    </source>
</reference>
<proteinExistence type="predicted"/>
<name>A0ACB8B913_9AGAM</name>
<comment type="caution">
    <text evidence="1">The sequence shown here is derived from an EMBL/GenBank/DDBJ whole genome shotgun (WGS) entry which is preliminary data.</text>
</comment>
<protein>
    <submittedName>
        <fullName evidence="1">Uncharacterized protein</fullName>
    </submittedName>
</protein>
<evidence type="ECO:0000313" key="2">
    <source>
        <dbReference type="Proteomes" id="UP000790709"/>
    </source>
</evidence>
<dbReference type="Proteomes" id="UP000790709">
    <property type="component" value="Unassembled WGS sequence"/>
</dbReference>
<dbReference type="EMBL" id="MU266496">
    <property type="protein sequence ID" value="KAH7922147.1"/>
    <property type="molecule type" value="Genomic_DNA"/>
</dbReference>
<accession>A0ACB8B913</accession>
<sequence>MIALDEPLSVFNIDGTKNSAGDITHTAFIAVEHKGHRERVWAEVTDLGKVPLILGWTWLHKHNPDIDWKTGEVKLTCCPNECSQLKPRPRKVRLEEEREIQAIPHIYGKIKEIGAAQTSERPLEEQVPKEFHKYLSVFSKKASERMPV</sequence>